<dbReference type="RefSeq" id="WP_338605533.1">
    <property type="nucleotide sequence ID" value="NZ_AP028679.1"/>
</dbReference>
<dbReference type="InterPro" id="IPR058240">
    <property type="entry name" value="rSAM_sf"/>
</dbReference>
<evidence type="ECO:0000256" key="4">
    <source>
        <dbReference type="ARBA" id="ARBA00023004"/>
    </source>
</evidence>
<keyword evidence="8" id="KW-1185">Reference proteome</keyword>
<dbReference type="InterPro" id="IPR006638">
    <property type="entry name" value="Elp3/MiaA/NifB-like_rSAM"/>
</dbReference>
<organism evidence="7 8">
    <name type="scientific">Desulfoferula mesophila</name>
    <dbReference type="NCBI Taxonomy" id="3058419"/>
    <lineage>
        <taxon>Bacteria</taxon>
        <taxon>Pseudomonadati</taxon>
        <taxon>Thermodesulfobacteriota</taxon>
        <taxon>Desulfarculia</taxon>
        <taxon>Desulfarculales</taxon>
        <taxon>Desulfarculaceae</taxon>
        <taxon>Desulfoferula</taxon>
    </lineage>
</organism>
<name>A0AAU9EYE9_9BACT</name>
<dbReference type="SFLD" id="SFLDS00029">
    <property type="entry name" value="Radical_SAM"/>
    <property type="match status" value="1"/>
</dbReference>
<proteinExistence type="predicted"/>
<dbReference type="EMBL" id="AP028679">
    <property type="protein sequence ID" value="BEQ13787.1"/>
    <property type="molecule type" value="Genomic_DNA"/>
</dbReference>
<feature type="domain" description="Elp3/MiaA/NifB-like radical SAM core" evidence="6">
    <location>
        <begin position="202"/>
        <end position="438"/>
    </location>
</feature>
<keyword evidence="4" id="KW-0408">Iron</keyword>
<evidence type="ECO:0000256" key="1">
    <source>
        <dbReference type="ARBA" id="ARBA00001966"/>
    </source>
</evidence>
<dbReference type="InterPro" id="IPR023404">
    <property type="entry name" value="rSAM_horseshoe"/>
</dbReference>
<evidence type="ECO:0000256" key="5">
    <source>
        <dbReference type="ARBA" id="ARBA00023014"/>
    </source>
</evidence>
<dbReference type="AlphaFoldDB" id="A0AAU9EYE9"/>
<dbReference type="KEGG" id="dmp:FAK_08530"/>
<dbReference type="Gene3D" id="3.80.30.20">
    <property type="entry name" value="tm_1862 like domain"/>
    <property type="match status" value="1"/>
</dbReference>
<reference evidence="8" key="1">
    <citation type="journal article" date="2023" name="Arch. Microbiol.">
        <title>Desulfoferula mesophilus gen. nov. sp. nov., a mesophilic sulfate-reducing bacterium isolated from a brackish lake sediment.</title>
        <authorList>
            <person name="Watanabe T."/>
            <person name="Yabe T."/>
            <person name="Tsuji J.M."/>
            <person name="Fukui M."/>
        </authorList>
    </citation>
    <scope>NUCLEOTIDE SEQUENCE [LARGE SCALE GENOMIC DNA]</scope>
    <source>
        <strain evidence="8">12FAK</strain>
    </source>
</reference>
<protein>
    <recommendedName>
        <fullName evidence="6">Elp3/MiaA/NifB-like radical SAM core domain-containing protein</fullName>
    </recommendedName>
</protein>
<dbReference type="GO" id="GO:0046872">
    <property type="term" value="F:metal ion binding"/>
    <property type="evidence" value="ECO:0007669"/>
    <property type="project" value="UniProtKB-KW"/>
</dbReference>
<dbReference type="InterPro" id="IPR051198">
    <property type="entry name" value="BchE-like"/>
</dbReference>
<keyword evidence="3" id="KW-0479">Metal-binding</keyword>
<dbReference type="SUPFAM" id="SSF102114">
    <property type="entry name" value="Radical SAM enzymes"/>
    <property type="match status" value="1"/>
</dbReference>
<evidence type="ECO:0000256" key="2">
    <source>
        <dbReference type="ARBA" id="ARBA00022691"/>
    </source>
</evidence>
<sequence length="477" mass="52117">MADVLLIDTNTTPFNEAFPVYPIGLDYLQGALADSGRGTAKILDLTRAGGPLASRDLGQRGARSLALIQKAVASQPWEVIGLSLRNIDSTYPVQEGGAELHHYLPQLIAYLDCVQAAAAPDTHVLLGGTGFSMMPEAFLEGRPATWHGLVGPAESALVGAVEAIAAGEPVARLERAQGGEAMGRLQNRELLARYLELPIGEGTFGVRSKVGCGSACGYCPYPLINGPGQRLKDPRAVLEEIGLLAEVHGGRSLPLRFMFADDIFNRPLEHAKAVVAAMRSEGIVPYSWHAYLDPAQIDREFLELIKDTNGWCRHEHPDGSGGRAMFFPFDLESGSDRMLARLGKPYDTAGLQASVEAFKEAAAGWLRGGELDHVAFGFHLLLGYPGENEASVAETCELINRARPRQVAVQLGVRVYPHTPLARRTWGELWREEKDLYQPVFVPVDEQAVLGWLRRYLDAAYDRLSRKGNMLLISREE</sequence>
<dbReference type="SMART" id="SM00729">
    <property type="entry name" value="Elp3"/>
    <property type="match status" value="1"/>
</dbReference>
<dbReference type="Proteomes" id="UP001366166">
    <property type="component" value="Chromosome"/>
</dbReference>
<dbReference type="GO" id="GO:0051536">
    <property type="term" value="F:iron-sulfur cluster binding"/>
    <property type="evidence" value="ECO:0007669"/>
    <property type="project" value="UniProtKB-KW"/>
</dbReference>
<dbReference type="PANTHER" id="PTHR43409:SF16">
    <property type="entry name" value="SLR0320 PROTEIN"/>
    <property type="match status" value="1"/>
</dbReference>
<dbReference type="GO" id="GO:0005829">
    <property type="term" value="C:cytosol"/>
    <property type="evidence" value="ECO:0007669"/>
    <property type="project" value="TreeGrafter"/>
</dbReference>
<dbReference type="InterPro" id="IPR007197">
    <property type="entry name" value="rSAM"/>
</dbReference>
<accession>A0AAU9EYE9</accession>
<evidence type="ECO:0000259" key="6">
    <source>
        <dbReference type="SMART" id="SM00729"/>
    </source>
</evidence>
<evidence type="ECO:0000313" key="8">
    <source>
        <dbReference type="Proteomes" id="UP001366166"/>
    </source>
</evidence>
<comment type="cofactor">
    <cofactor evidence="1">
        <name>[4Fe-4S] cluster</name>
        <dbReference type="ChEBI" id="CHEBI:49883"/>
    </cofactor>
</comment>
<dbReference type="PANTHER" id="PTHR43409">
    <property type="entry name" value="ANAEROBIC MAGNESIUM-PROTOPORPHYRIN IX MONOMETHYL ESTER CYCLASE-RELATED"/>
    <property type="match status" value="1"/>
</dbReference>
<evidence type="ECO:0000256" key="3">
    <source>
        <dbReference type="ARBA" id="ARBA00022723"/>
    </source>
</evidence>
<keyword evidence="2" id="KW-0949">S-adenosyl-L-methionine</keyword>
<dbReference type="SFLD" id="SFLDG01082">
    <property type="entry name" value="B12-binding_domain_containing"/>
    <property type="match status" value="1"/>
</dbReference>
<gene>
    <name evidence="7" type="ORF">FAK_08530</name>
</gene>
<evidence type="ECO:0000313" key="7">
    <source>
        <dbReference type="EMBL" id="BEQ13787.1"/>
    </source>
</evidence>
<dbReference type="GO" id="GO:0003824">
    <property type="term" value="F:catalytic activity"/>
    <property type="evidence" value="ECO:0007669"/>
    <property type="project" value="InterPro"/>
</dbReference>
<keyword evidence="5" id="KW-0411">Iron-sulfur</keyword>